<keyword evidence="2" id="KW-1185">Reference proteome</keyword>
<dbReference type="Proteomes" id="UP000538666">
    <property type="component" value="Unassembled WGS sequence"/>
</dbReference>
<reference evidence="1 2" key="1">
    <citation type="submission" date="2020-08" db="EMBL/GenBank/DDBJ databases">
        <title>Genomic Encyclopedia of Type Strains, Phase IV (KMG-IV): sequencing the most valuable type-strain genomes for metagenomic binning, comparative biology and taxonomic classification.</title>
        <authorList>
            <person name="Goeker M."/>
        </authorList>
    </citation>
    <scope>NUCLEOTIDE SEQUENCE [LARGE SCALE GENOMIC DNA]</scope>
    <source>
        <strain evidence="1 2">DSM 103733</strain>
    </source>
</reference>
<proteinExistence type="predicted"/>
<dbReference type="RefSeq" id="WP_231581578.1">
    <property type="nucleotide sequence ID" value="NZ_JACHEK010000006.1"/>
</dbReference>
<gene>
    <name evidence="1" type="ORF">HNQ77_003265</name>
</gene>
<organism evidence="1 2">
    <name type="scientific">Silvibacterium bohemicum</name>
    <dbReference type="NCBI Taxonomy" id="1577686"/>
    <lineage>
        <taxon>Bacteria</taxon>
        <taxon>Pseudomonadati</taxon>
        <taxon>Acidobacteriota</taxon>
        <taxon>Terriglobia</taxon>
        <taxon>Terriglobales</taxon>
        <taxon>Acidobacteriaceae</taxon>
        <taxon>Silvibacterium</taxon>
    </lineage>
</organism>
<protein>
    <submittedName>
        <fullName evidence="1">Anti-sigma factor RsiW</fullName>
    </submittedName>
</protein>
<dbReference type="AlphaFoldDB" id="A0A841JY11"/>
<evidence type="ECO:0000313" key="1">
    <source>
        <dbReference type="EMBL" id="MBB6145307.1"/>
    </source>
</evidence>
<accession>A0A841JY11</accession>
<dbReference type="EMBL" id="JACHEK010000006">
    <property type="protein sequence ID" value="MBB6145307.1"/>
    <property type="molecule type" value="Genomic_DNA"/>
</dbReference>
<comment type="caution">
    <text evidence="1">The sequence shown here is derived from an EMBL/GenBank/DDBJ whole genome shotgun (WGS) entry which is preliminary data.</text>
</comment>
<sequence length="129" mass="13849">MALLSSDSPPEVISSDRHTVKPWFDGKLPFSFNLPDAFPSGTTLKGGDLIFLDGHPAALLVFTVGRHQASVFLTQRSFAGTPSVARRTLSGFTIQYAKTQDLYLTVVSDGNPSDLALLVSALVAEQSPR</sequence>
<evidence type="ECO:0000313" key="2">
    <source>
        <dbReference type="Proteomes" id="UP000538666"/>
    </source>
</evidence>
<name>A0A841JY11_9BACT</name>